<feature type="transmembrane region" description="Helical" evidence="1">
    <location>
        <begin position="20"/>
        <end position="43"/>
    </location>
</feature>
<keyword evidence="1" id="KW-1133">Transmembrane helix</keyword>
<keyword evidence="1" id="KW-0472">Membrane</keyword>
<organism evidence="2 3">
    <name type="scientific">Gleimia coleocanis DSM 15436</name>
    <dbReference type="NCBI Taxonomy" id="525245"/>
    <lineage>
        <taxon>Bacteria</taxon>
        <taxon>Bacillati</taxon>
        <taxon>Actinomycetota</taxon>
        <taxon>Actinomycetes</taxon>
        <taxon>Actinomycetales</taxon>
        <taxon>Actinomycetaceae</taxon>
        <taxon>Gleimia</taxon>
    </lineage>
</organism>
<name>C0VYI2_9ACTO</name>
<evidence type="ECO:0000313" key="3">
    <source>
        <dbReference type="Proteomes" id="UP000010301"/>
    </source>
</evidence>
<dbReference type="EMBL" id="ACFG01000004">
    <property type="protein sequence ID" value="EEH64485.1"/>
    <property type="molecule type" value="Genomic_DNA"/>
</dbReference>
<accession>C0VYI2</accession>
<dbReference type="AlphaFoldDB" id="C0VYI2"/>
<feature type="transmembrane region" description="Helical" evidence="1">
    <location>
        <begin position="49"/>
        <end position="66"/>
    </location>
</feature>
<dbReference type="Gene3D" id="3.30.2010.10">
    <property type="entry name" value="Metalloproteases ('zincins'), catalytic domain"/>
    <property type="match status" value="1"/>
</dbReference>
<keyword evidence="1" id="KW-0812">Transmembrane</keyword>
<dbReference type="eggNOG" id="COG0501">
    <property type="taxonomic scope" value="Bacteria"/>
</dbReference>
<dbReference type="STRING" id="525245.HMPREF0044_0222"/>
<dbReference type="InterPro" id="IPR050083">
    <property type="entry name" value="HtpX_protease"/>
</dbReference>
<reference evidence="2 3" key="1">
    <citation type="submission" date="2009-01" db="EMBL/GenBank/DDBJ databases">
        <authorList>
            <person name="Qin X."/>
            <person name="Bachman B."/>
            <person name="Battles P."/>
            <person name="Bell A."/>
            <person name="Bess C."/>
            <person name="Bickham C."/>
            <person name="Chaboub L."/>
            <person name="Chen D."/>
            <person name="Coyle M."/>
            <person name="Deiros D.R."/>
            <person name="Dinh H."/>
            <person name="Forbes L."/>
            <person name="Fowler G."/>
            <person name="Francisco L."/>
            <person name="Fu Q."/>
            <person name="Gubbala S."/>
            <person name="Hale W."/>
            <person name="Han Y."/>
            <person name="Hemphill L."/>
            <person name="Highlander S.K."/>
            <person name="Hirani K."/>
            <person name="Hogues M."/>
            <person name="Jackson L."/>
            <person name="Jakkamsetti A."/>
            <person name="Javaid M."/>
            <person name="Jiang H."/>
            <person name="Korchina V."/>
            <person name="Kovar C."/>
            <person name="Lara F."/>
            <person name="Lee S."/>
            <person name="Mata R."/>
            <person name="Mathew T."/>
            <person name="Moen C."/>
            <person name="Morales K."/>
            <person name="Munidasa M."/>
            <person name="Nazareth L."/>
            <person name="Ngo R."/>
            <person name="Nguyen L."/>
            <person name="Okwuonu G."/>
            <person name="Ongeri F."/>
            <person name="Patil S."/>
            <person name="Petrosino J."/>
            <person name="Pham C."/>
            <person name="Pham P."/>
            <person name="Pu L.-L."/>
            <person name="Puazo M."/>
            <person name="Raj R."/>
            <person name="Reid J."/>
            <person name="Rouhana J."/>
            <person name="Saada N."/>
            <person name="Shang Y."/>
            <person name="Simmons D."/>
            <person name="Thornton R."/>
            <person name="Warren J."/>
            <person name="Weissenberger G."/>
            <person name="Zhang J."/>
            <person name="Zhang L."/>
            <person name="Zhou C."/>
            <person name="Zhu D."/>
            <person name="Muzny D."/>
            <person name="Worley K."/>
            <person name="Gibbs R."/>
        </authorList>
    </citation>
    <scope>NUCLEOTIDE SEQUENCE [LARGE SCALE GENOMIC DNA]</scope>
    <source>
        <strain evidence="2 3">DSM 15436</strain>
    </source>
</reference>
<comment type="caution">
    <text evidence="2">The sequence shown here is derived from an EMBL/GenBank/DDBJ whole genome shotgun (WGS) entry which is preliminary data.</text>
</comment>
<proteinExistence type="predicted"/>
<dbReference type="PANTHER" id="PTHR43221">
    <property type="entry name" value="PROTEASE HTPX"/>
    <property type="match status" value="1"/>
</dbReference>
<dbReference type="RefSeq" id="WP_006547219.1">
    <property type="nucleotide sequence ID" value="NZ_DS999545.1"/>
</dbReference>
<sequence>MSKKKSTDAILNAYRRRGHLLLSLSVLAFGLLLAFSLAVLSIEELQGDIINWAAAVIYFPVGAILVHRLKLAQARLDFVPVAAEQLPEVYQMVVELCEAAGLKAVQPVYLSKDAGVDPCTQTPGLRKSIVLGSDFLAGCRENNTPEALRFMLAHQVGHFVFNHDSNCWLAYFTGGFATPVLGAKLAKNLEYSADVWAATQVPEGAFRALGLCAVGKDNYVYLDPQQDFSEKLYRPGLFGRYAKWTAVHAPVRNRLRALRKAGLLVAPLDESMRQRLFKVCDC</sequence>
<keyword evidence="3" id="KW-1185">Reference proteome</keyword>
<protein>
    <recommendedName>
        <fullName evidence="4">Peptidase, M48 family</fullName>
    </recommendedName>
</protein>
<evidence type="ECO:0000256" key="1">
    <source>
        <dbReference type="SAM" id="Phobius"/>
    </source>
</evidence>
<evidence type="ECO:0000313" key="2">
    <source>
        <dbReference type="EMBL" id="EEH64485.1"/>
    </source>
</evidence>
<dbReference type="OrthoDB" id="9810445at2"/>
<gene>
    <name evidence="2" type="ORF">HMPREF0044_0222</name>
</gene>
<evidence type="ECO:0008006" key="4">
    <source>
        <dbReference type="Google" id="ProtNLM"/>
    </source>
</evidence>
<dbReference type="HOGENOM" id="CLU_985635_0_0_11"/>
<dbReference type="Proteomes" id="UP000010301">
    <property type="component" value="Unassembled WGS sequence"/>
</dbReference>
<dbReference type="PANTHER" id="PTHR43221:SF1">
    <property type="entry name" value="PROTEASE HTPX"/>
    <property type="match status" value="1"/>
</dbReference>